<dbReference type="PANTHER" id="PTHR43811">
    <property type="entry name" value="FKBP-TYPE PEPTIDYL-PROLYL CIS-TRANS ISOMERASE FKPA"/>
    <property type="match status" value="1"/>
</dbReference>
<dbReference type="InterPro" id="IPR001179">
    <property type="entry name" value="PPIase_FKBP_dom"/>
</dbReference>
<evidence type="ECO:0000256" key="6">
    <source>
        <dbReference type="PROSITE-ProRule" id="PRU00277"/>
    </source>
</evidence>
<dbReference type="PROSITE" id="PS51257">
    <property type="entry name" value="PROKAR_LIPOPROTEIN"/>
    <property type="match status" value="1"/>
</dbReference>
<evidence type="ECO:0000313" key="9">
    <source>
        <dbReference type="EMBL" id="MFC6713802.1"/>
    </source>
</evidence>
<feature type="domain" description="PPIase FKBP-type" evidence="8">
    <location>
        <begin position="244"/>
        <end position="338"/>
    </location>
</feature>
<evidence type="ECO:0000256" key="3">
    <source>
        <dbReference type="ARBA" id="ARBA00013194"/>
    </source>
</evidence>
<keyword evidence="7" id="KW-0732">Signal</keyword>
<evidence type="ECO:0000256" key="2">
    <source>
        <dbReference type="ARBA" id="ARBA00006577"/>
    </source>
</evidence>
<dbReference type="EMBL" id="JBHSWJ010000002">
    <property type="protein sequence ID" value="MFC6713802.1"/>
    <property type="molecule type" value="Genomic_DNA"/>
</dbReference>
<comment type="catalytic activity">
    <reaction evidence="1 6">
        <text>[protein]-peptidylproline (omega=180) = [protein]-peptidylproline (omega=0)</text>
        <dbReference type="Rhea" id="RHEA:16237"/>
        <dbReference type="Rhea" id="RHEA-COMP:10747"/>
        <dbReference type="Rhea" id="RHEA-COMP:10748"/>
        <dbReference type="ChEBI" id="CHEBI:83833"/>
        <dbReference type="ChEBI" id="CHEBI:83834"/>
        <dbReference type="EC" id="5.2.1.8"/>
    </reaction>
</comment>
<evidence type="ECO:0000256" key="4">
    <source>
        <dbReference type="ARBA" id="ARBA00023110"/>
    </source>
</evidence>
<dbReference type="EC" id="5.2.1.8" evidence="3 6"/>
<evidence type="ECO:0000256" key="5">
    <source>
        <dbReference type="ARBA" id="ARBA00023235"/>
    </source>
</evidence>
<dbReference type="Proteomes" id="UP001596356">
    <property type="component" value="Unassembled WGS sequence"/>
</dbReference>
<proteinExistence type="inferred from homology"/>
<dbReference type="PROSITE" id="PS50059">
    <property type="entry name" value="FKBP_PPIASE"/>
    <property type="match status" value="2"/>
</dbReference>
<dbReference type="InterPro" id="IPR046357">
    <property type="entry name" value="PPIase_dom_sf"/>
</dbReference>
<dbReference type="SUPFAM" id="SSF54534">
    <property type="entry name" value="FKBP-like"/>
    <property type="match status" value="2"/>
</dbReference>
<keyword evidence="5 6" id="KW-0413">Isomerase</keyword>
<accession>A0ABW2AS18</accession>
<dbReference type="Gene3D" id="3.10.50.40">
    <property type="match status" value="2"/>
</dbReference>
<dbReference type="Pfam" id="PF00254">
    <property type="entry name" value="FKBP_C"/>
    <property type="match status" value="2"/>
</dbReference>
<dbReference type="GO" id="GO:0003755">
    <property type="term" value="F:peptidyl-prolyl cis-trans isomerase activity"/>
    <property type="evidence" value="ECO:0007669"/>
    <property type="project" value="UniProtKB-EC"/>
</dbReference>
<dbReference type="PANTHER" id="PTHR43811:SF19">
    <property type="entry name" value="39 KDA FK506-BINDING NUCLEAR PROTEIN"/>
    <property type="match status" value="1"/>
</dbReference>
<organism evidence="9 10">
    <name type="scientific">Branchiibius cervicis</name>
    <dbReference type="NCBI Taxonomy" id="908252"/>
    <lineage>
        <taxon>Bacteria</taxon>
        <taxon>Bacillati</taxon>
        <taxon>Actinomycetota</taxon>
        <taxon>Actinomycetes</taxon>
        <taxon>Micrococcales</taxon>
        <taxon>Dermacoccaceae</taxon>
        <taxon>Branchiibius</taxon>
    </lineage>
</organism>
<protein>
    <recommendedName>
        <fullName evidence="3 6">peptidylprolyl isomerase</fullName>
        <ecNumber evidence="3 6">5.2.1.8</ecNumber>
    </recommendedName>
</protein>
<reference evidence="10" key="1">
    <citation type="journal article" date="2019" name="Int. J. Syst. Evol. Microbiol.">
        <title>The Global Catalogue of Microorganisms (GCM) 10K type strain sequencing project: providing services to taxonomists for standard genome sequencing and annotation.</title>
        <authorList>
            <consortium name="The Broad Institute Genomics Platform"/>
            <consortium name="The Broad Institute Genome Sequencing Center for Infectious Disease"/>
            <person name="Wu L."/>
            <person name="Ma J."/>
        </authorList>
    </citation>
    <scope>NUCLEOTIDE SEQUENCE [LARGE SCALE GENOMIC DNA]</scope>
    <source>
        <strain evidence="10">NBRC 106593</strain>
    </source>
</reference>
<evidence type="ECO:0000313" key="10">
    <source>
        <dbReference type="Proteomes" id="UP001596356"/>
    </source>
</evidence>
<name>A0ABW2AS18_9MICO</name>
<gene>
    <name evidence="9" type="ORF">ACFQBT_08165</name>
</gene>
<feature type="signal peptide" evidence="7">
    <location>
        <begin position="1"/>
        <end position="30"/>
    </location>
</feature>
<evidence type="ECO:0000256" key="1">
    <source>
        <dbReference type="ARBA" id="ARBA00000971"/>
    </source>
</evidence>
<dbReference type="RefSeq" id="WP_377821839.1">
    <property type="nucleotide sequence ID" value="NZ_JBHSWJ010000002.1"/>
</dbReference>
<keyword evidence="10" id="KW-1185">Reference proteome</keyword>
<comment type="similarity">
    <text evidence="2">Belongs to the FKBP-type PPIase family.</text>
</comment>
<sequence length="338" mass="34310">MRRTLRLAAAGTLPLLLLTACGSDSSNSSASGSKSSTATCTAPPPSAAEVSDLSAVTVDTKDAKKPVITLAKKPFKVAKTETKVLKAGTGATLTNKDLATVNYTLVNGTSGKEAANTFASKSVVFNLTDTTLVKGLSKAMIGQKVGSTLTIAVPPSEAFGCDGQTSLGITENDTMVFYMNIISATQPLTEATGTPVAPKAGLPTVSVPAGKGKEAAITMPNADPPKTLVSQDLITGKGAKVTEGDTVMVSYTGVIWANGKKGTAFDSTAKQGGQPTTFQLAPGQLINGWVKGLEGKTVGSRVLLVVPPADGYGTAGNTQASIKGTDTLVFAVDILAIT</sequence>
<feature type="domain" description="PPIase FKBP-type" evidence="8">
    <location>
        <begin position="96"/>
        <end position="185"/>
    </location>
</feature>
<comment type="caution">
    <text evidence="9">The sequence shown here is derived from an EMBL/GenBank/DDBJ whole genome shotgun (WGS) entry which is preliminary data.</text>
</comment>
<evidence type="ECO:0000256" key="7">
    <source>
        <dbReference type="SAM" id="SignalP"/>
    </source>
</evidence>
<keyword evidence="4 6" id="KW-0697">Rotamase</keyword>
<feature type="chain" id="PRO_5045181867" description="peptidylprolyl isomerase" evidence="7">
    <location>
        <begin position="31"/>
        <end position="338"/>
    </location>
</feature>
<evidence type="ECO:0000259" key="8">
    <source>
        <dbReference type="PROSITE" id="PS50059"/>
    </source>
</evidence>